<feature type="region of interest" description="Disordered" evidence="1">
    <location>
        <begin position="173"/>
        <end position="207"/>
    </location>
</feature>
<reference evidence="2" key="3">
    <citation type="submission" date="2025-09" db="UniProtKB">
        <authorList>
            <consortium name="Ensembl"/>
        </authorList>
    </citation>
    <scope>IDENTIFICATION</scope>
</reference>
<organism evidence="2 3">
    <name type="scientific">Theropithecus gelada</name>
    <name type="common">Gelada baboon</name>
    <dbReference type="NCBI Taxonomy" id="9565"/>
    <lineage>
        <taxon>Eukaryota</taxon>
        <taxon>Metazoa</taxon>
        <taxon>Chordata</taxon>
        <taxon>Craniata</taxon>
        <taxon>Vertebrata</taxon>
        <taxon>Euteleostomi</taxon>
        <taxon>Mammalia</taxon>
        <taxon>Eutheria</taxon>
        <taxon>Euarchontoglires</taxon>
        <taxon>Primates</taxon>
        <taxon>Haplorrhini</taxon>
        <taxon>Catarrhini</taxon>
        <taxon>Cercopithecidae</taxon>
        <taxon>Cercopithecinae</taxon>
        <taxon>Theropithecus</taxon>
    </lineage>
</organism>
<sequence length="207" mass="22758">MLWALAPLGDREGWGLLLSTPGNSTDPSAFPNGVLLLGTPFWQADTHSVQVLPTTHSPFTTRDTPYMVQPLNKTVTGLSLTRHPLHTTLSERAGSATYKFQHVPVEHVVVGEALAMEQIPEKLPQVRVVRLVVKTQGTAEIQVCGKFGCKTRNSKLTRETQLRLEVSLHTTSALCTPWGPGDNPERGRGDGGRRPRQRRSSGTHLRD</sequence>
<evidence type="ECO:0000313" key="2">
    <source>
        <dbReference type="Ensembl" id="ENSTGEP00000014873.1"/>
    </source>
</evidence>
<dbReference type="Ensembl" id="ENSTGET00000017827.1">
    <property type="protein sequence ID" value="ENSTGEP00000014873.1"/>
    <property type="gene ID" value="ENSTGEG00000012084.1"/>
</dbReference>
<reference evidence="2" key="1">
    <citation type="submission" date="2018-05" db="EMBL/GenBank/DDBJ databases">
        <title>Whole genome of Theropithecus gelada.</title>
        <authorList>
            <person name="Chiou K.L."/>
            <person name="Snyder-Mackler N."/>
        </authorList>
    </citation>
    <scope>NUCLEOTIDE SEQUENCE [LARGE SCALE GENOMIC DNA]</scope>
</reference>
<keyword evidence="3" id="KW-1185">Reference proteome</keyword>
<name>A0A8D2F2U2_THEGE</name>
<dbReference type="Proteomes" id="UP000694411">
    <property type="component" value="Chromosome 16"/>
</dbReference>
<accession>A0A8D2F2U2</accession>
<reference evidence="2" key="2">
    <citation type="submission" date="2025-08" db="UniProtKB">
        <authorList>
            <consortium name="Ensembl"/>
        </authorList>
    </citation>
    <scope>IDENTIFICATION</scope>
</reference>
<evidence type="ECO:0000256" key="1">
    <source>
        <dbReference type="SAM" id="MobiDB-lite"/>
    </source>
</evidence>
<protein>
    <submittedName>
        <fullName evidence="2">Uncharacterized protein</fullName>
    </submittedName>
</protein>
<feature type="compositionally biased region" description="Basic and acidic residues" evidence="1">
    <location>
        <begin position="183"/>
        <end position="193"/>
    </location>
</feature>
<proteinExistence type="predicted"/>
<evidence type="ECO:0000313" key="3">
    <source>
        <dbReference type="Proteomes" id="UP000694411"/>
    </source>
</evidence>
<dbReference type="AlphaFoldDB" id="A0A8D2F2U2"/>